<accession>D5BST2</accession>
<dbReference type="InterPro" id="IPR012437">
    <property type="entry name" value="DUF1638"/>
</dbReference>
<evidence type="ECO:0000259" key="1">
    <source>
        <dbReference type="Pfam" id="PF07796"/>
    </source>
</evidence>
<gene>
    <name evidence="2" type="ordered locus">SAR116_1086</name>
</gene>
<evidence type="ECO:0000313" key="2">
    <source>
        <dbReference type="EMBL" id="ADE39329.1"/>
    </source>
</evidence>
<dbReference type="AlphaFoldDB" id="D5BST2"/>
<dbReference type="STRING" id="488538.SAR116_1086"/>
<keyword evidence="3" id="KW-1185">Reference proteome</keyword>
<proteinExistence type="predicted"/>
<organism evidence="2 3">
    <name type="scientific">Puniceispirillum marinum (strain IMCC1322)</name>
    <dbReference type="NCBI Taxonomy" id="488538"/>
    <lineage>
        <taxon>Bacteria</taxon>
        <taxon>Pseudomonadati</taxon>
        <taxon>Pseudomonadota</taxon>
        <taxon>Alphaproteobacteria</taxon>
        <taxon>Candidatus Puniceispirillales</taxon>
        <taxon>Candidatus Puniceispirillaceae</taxon>
        <taxon>Candidatus Puniceispirillum</taxon>
    </lineage>
</organism>
<dbReference type="Pfam" id="PF07796">
    <property type="entry name" value="DUF1638"/>
    <property type="match status" value="1"/>
</dbReference>
<dbReference type="eggNOG" id="ENOG502Z8BR">
    <property type="taxonomic scope" value="Bacteria"/>
</dbReference>
<dbReference type="HOGENOM" id="CLU_1288014_0_0_5"/>
<name>D5BST2_PUNMI</name>
<protein>
    <recommendedName>
        <fullName evidence="1">DUF1638 domain-containing protein</fullName>
    </recommendedName>
</protein>
<dbReference type="Proteomes" id="UP000007460">
    <property type="component" value="Chromosome"/>
</dbReference>
<dbReference type="KEGG" id="apb:SAR116_1086"/>
<dbReference type="EMBL" id="CP001751">
    <property type="protein sequence ID" value="ADE39329.1"/>
    <property type="molecule type" value="Genomic_DNA"/>
</dbReference>
<reference evidence="2 3" key="1">
    <citation type="journal article" date="2010" name="J. Bacteriol.">
        <title>Complete genome sequence of "Candidatus Puniceispirillum marinum" IMCC1322, a representative of the SAR116 clade in the Alphaproteobacteria.</title>
        <authorList>
            <person name="Oh H.M."/>
            <person name="Kwon K.K."/>
            <person name="Kang I."/>
            <person name="Kang S.G."/>
            <person name="Lee J.H."/>
            <person name="Kim S.J."/>
            <person name="Cho J.C."/>
        </authorList>
    </citation>
    <scope>NUCLEOTIDE SEQUENCE [LARGE SCALE GENOMIC DNA]</scope>
    <source>
        <strain evidence="2 3">IMCC1322</strain>
    </source>
</reference>
<sequence>MRKNRRLASPSTHVEAPAGVLMIACGALAREILDITKQLPTGAVELTCLPAIWHNHPEKIVPGLKRKIDAAKKTGRNIVVIYGDCGTGGAIDAYLESESIPRVPGPHCYEMFLGKSDFDAEMEAELGTFFLTDYMVRHFERLVMKGMGLRQHPQLRDMYFGNYKRVLYIAQTEDPALLAKARAAAAMLALDFDYRFAGYGAFTDFISTASQTANAVNS</sequence>
<dbReference type="RefSeq" id="WP_013045958.1">
    <property type="nucleotide sequence ID" value="NC_014010.1"/>
</dbReference>
<feature type="domain" description="DUF1638" evidence="1">
    <location>
        <begin position="48"/>
        <end position="204"/>
    </location>
</feature>
<evidence type="ECO:0000313" key="3">
    <source>
        <dbReference type="Proteomes" id="UP000007460"/>
    </source>
</evidence>